<comment type="subcellular location">
    <subcellularLocation>
        <location evidence="1">Cell inner membrane</location>
    </subcellularLocation>
</comment>
<accession>A0A1L7CGB1</accession>
<keyword evidence="4" id="KW-0808">Transferase</keyword>
<keyword evidence="3" id="KW-0997">Cell inner membrane</keyword>
<dbReference type="EMBL" id="CP009245">
    <property type="protein sequence ID" value="APT84878.1"/>
    <property type="molecule type" value="Genomic_DNA"/>
</dbReference>
<dbReference type="InterPro" id="IPR004960">
    <property type="entry name" value="LipA_acyltrans"/>
</dbReference>
<dbReference type="PANTHER" id="PTHR30606:SF10">
    <property type="entry name" value="PHOSPHATIDYLINOSITOL MANNOSIDE ACYLTRANSFERASE"/>
    <property type="match status" value="1"/>
</dbReference>
<gene>
    <name evidence="7" type="ORF">CAQU_07120</name>
</gene>
<reference evidence="7 8" key="1">
    <citation type="submission" date="2014-08" db="EMBL/GenBank/DDBJ databases">
        <title>Complete genome sequence of Corynebacterium aquilae S-613T(T) (=DSM 44791(T)), isolated from the choana of a healthy golden eagle.</title>
        <authorList>
            <person name="Ruckert C."/>
            <person name="Albersmeier A."/>
            <person name="Winkler A."/>
            <person name="Kalinowski J."/>
        </authorList>
    </citation>
    <scope>NUCLEOTIDE SEQUENCE [LARGE SCALE GENOMIC DNA]</scope>
    <source>
        <strain evidence="7 8">S-613</strain>
    </source>
</reference>
<dbReference type="GO" id="GO:0009247">
    <property type="term" value="P:glycolipid biosynthetic process"/>
    <property type="evidence" value="ECO:0007669"/>
    <property type="project" value="UniProtKB-ARBA"/>
</dbReference>
<dbReference type="Proteomes" id="UP000185478">
    <property type="component" value="Chromosome"/>
</dbReference>
<evidence type="ECO:0008006" key="9">
    <source>
        <dbReference type="Google" id="ProtNLM"/>
    </source>
</evidence>
<evidence type="ECO:0000256" key="5">
    <source>
        <dbReference type="ARBA" id="ARBA00023136"/>
    </source>
</evidence>
<dbReference type="GO" id="GO:0005886">
    <property type="term" value="C:plasma membrane"/>
    <property type="evidence" value="ECO:0007669"/>
    <property type="project" value="UniProtKB-SubCell"/>
</dbReference>
<dbReference type="AlphaFoldDB" id="A0A1L7CGB1"/>
<keyword evidence="6" id="KW-0012">Acyltransferase</keyword>
<evidence type="ECO:0000313" key="7">
    <source>
        <dbReference type="EMBL" id="APT84878.1"/>
    </source>
</evidence>
<proteinExistence type="predicted"/>
<evidence type="ECO:0000256" key="4">
    <source>
        <dbReference type="ARBA" id="ARBA00022679"/>
    </source>
</evidence>
<evidence type="ECO:0000256" key="2">
    <source>
        <dbReference type="ARBA" id="ARBA00022475"/>
    </source>
</evidence>
<evidence type="ECO:0000256" key="6">
    <source>
        <dbReference type="ARBA" id="ARBA00023315"/>
    </source>
</evidence>
<dbReference type="CDD" id="cd07984">
    <property type="entry name" value="LPLAT_LABLAT-like"/>
    <property type="match status" value="1"/>
</dbReference>
<keyword evidence="5" id="KW-0472">Membrane</keyword>
<evidence type="ECO:0000256" key="3">
    <source>
        <dbReference type="ARBA" id="ARBA00022519"/>
    </source>
</evidence>
<evidence type="ECO:0000313" key="8">
    <source>
        <dbReference type="Proteomes" id="UP000185478"/>
    </source>
</evidence>
<dbReference type="GO" id="GO:0016746">
    <property type="term" value="F:acyltransferase activity"/>
    <property type="evidence" value="ECO:0007669"/>
    <property type="project" value="UniProtKB-KW"/>
</dbReference>
<sequence length="312" mass="34397">MKHKDFAAAGYILGWKLFRALPQELAYRIGELGADLAWRGQRGTEQLAKNLQRALHPAPVSPALVRQAMRSYARYWVEAFRLPSMASDPQLLAELDASIQGVEHLDQALDNGRGAIIVLSHSGNWDMAGVWLVHHAGTFTTVAEKLKPYALYEAFVDYRTKLGFEVLPHTSDSGSPMPTLEQRLRDGKIVCLLGERDLSHRGIIVDLLGQPAHLPTGAARLSQTTGAPILIADCYFTHGWQAHNGTRGWGMTIHPALTTTTIENTTQAIADALSETITAHPVDWHMLQPVFDADLDPHRRYRATNDATGTGE</sequence>
<evidence type="ECO:0000256" key="1">
    <source>
        <dbReference type="ARBA" id="ARBA00004533"/>
    </source>
</evidence>
<dbReference type="KEGG" id="caqu:CAQU_07120"/>
<keyword evidence="2" id="KW-1003">Cell membrane</keyword>
<keyword evidence="8" id="KW-1185">Reference proteome</keyword>
<name>A0A1L7CGB1_9CORY</name>
<organism evidence="7 8">
    <name type="scientific">Corynebacterium aquilae DSM 44791</name>
    <dbReference type="NCBI Taxonomy" id="1431546"/>
    <lineage>
        <taxon>Bacteria</taxon>
        <taxon>Bacillati</taxon>
        <taxon>Actinomycetota</taxon>
        <taxon>Actinomycetes</taxon>
        <taxon>Mycobacteriales</taxon>
        <taxon>Corynebacteriaceae</taxon>
        <taxon>Corynebacterium</taxon>
    </lineage>
</organism>
<dbReference type="NCBIfam" id="NF005919">
    <property type="entry name" value="PRK07920.1"/>
    <property type="match status" value="1"/>
</dbReference>
<dbReference type="PANTHER" id="PTHR30606">
    <property type="entry name" value="LIPID A BIOSYNTHESIS LAUROYL ACYLTRANSFERASE"/>
    <property type="match status" value="1"/>
</dbReference>
<protein>
    <recommendedName>
        <fullName evidence="9">Lipid A biosynthesis lauroyl acyltransferase</fullName>
    </recommendedName>
</protein>
<dbReference type="Pfam" id="PF03279">
    <property type="entry name" value="Lip_A_acyltrans"/>
    <property type="match status" value="1"/>
</dbReference>
<dbReference type="STRING" id="1431546.CAQU_07120"/>